<protein>
    <submittedName>
        <fullName evidence="1">Uncharacterized protein</fullName>
    </submittedName>
</protein>
<reference evidence="1 2" key="1">
    <citation type="journal article" date="2014" name="Am. J. Bot.">
        <title>Genome assembly and annotation for red clover (Trifolium pratense; Fabaceae).</title>
        <authorList>
            <person name="Istvanek J."/>
            <person name="Jaros M."/>
            <person name="Krenek A."/>
            <person name="Repkova J."/>
        </authorList>
    </citation>
    <scope>NUCLEOTIDE SEQUENCE [LARGE SCALE GENOMIC DNA]</scope>
    <source>
        <strain evidence="2">cv. Tatra</strain>
        <tissue evidence="1">Young leaves</tissue>
    </source>
</reference>
<dbReference type="Proteomes" id="UP000236291">
    <property type="component" value="Unassembled WGS sequence"/>
</dbReference>
<dbReference type="EMBL" id="ASHM01064788">
    <property type="protein sequence ID" value="PNX91031.1"/>
    <property type="molecule type" value="Genomic_DNA"/>
</dbReference>
<dbReference type="AlphaFoldDB" id="A0A2K3MJQ1"/>
<accession>A0A2K3MJQ1</accession>
<proteinExistence type="predicted"/>
<organism evidence="1 2">
    <name type="scientific">Trifolium pratense</name>
    <name type="common">Red clover</name>
    <dbReference type="NCBI Taxonomy" id="57577"/>
    <lineage>
        <taxon>Eukaryota</taxon>
        <taxon>Viridiplantae</taxon>
        <taxon>Streptophyta</taxon>
        <taxon>Embryophyta</taxon>
        <taxon>Tracheophyta</taxon>
        <taxon>Spermatophyta</taxon>
        <taxon>Magnoliopsida</taxon>
        <taxon>eudicotyledons</taxon>
        <taxon>Gunneridae</taxon>
        <taxon>Pentapetalae</taxon>
        <taxon>rosids</taxon>
        <taxon>fabids</taxon>
        <taxon>Fabales</taxon>
        <taxon>Fabaceae</taxon>
        <taxon>Papilionoideae</taxon>
        <taxon>50 kb inversion clade</taxon>
        <taxon>NPAAA clade</taxon>
        <taxon>Hologalegina</taxon>
        <taxon>IRL clade</taxon>
        <taxon>Trifolieae</taxon>
        <taxon>Trifolium</taxon>
    </lineage>
</organism>
<reference evidence="1 2" key="2">
    <citation type="journal article" date="2017" name="Front. Plant Sci.">
        <title>Gene Classification and Mining of Molecular Markers Useful in Red Clover (Trifolium pratense) Breeding.</title>
        <authorList>
            <person name="Istvanek J."/>
            <person name="Dluhosova J."/>
            <person name="Dluhos P."/>
            <person name="Patkova L."/>
            <person name="Nedelnik J."/>
            <person name="Repkova J."/>
        </authorList>
    </citation>
    <scope>NUCLEOTIDE SEQUENCE [LARGE SCALE GENOMIC DNA]</scope>
    <source>
        <strain evidence="2">cv. Tatra</strain>
        <tissue evidence="1">Young leaves</tissue>
    </source>
</reference>
<name>A0A2K3MJQ1_TRIPR</name>
<sequence>MAVKSISMKGLEIEPVTPTFVYGKPLSTVLIMLEFQKPCEIEDDERWRKWSVGEESEGRRVVAAEMCKP</sequence>
<evidence type="ECO:0000313" key="2">
    <source>
        <dbReference type="Proteomes" id="UP000236291"/>
    </source>
</evidence>
<evidence type="ECO:0000313" key="1">
    <source>
        <dbReference type="EMBL" id="PNX91031.1"/>
    </source>
</evidence>
<comment type="caution">
    <text evidence="1">The sequence shown here is derived from an EMBL/GenBank/DDBJ whole genome shotgun (WGS) entry which is preliminary data.</text>
</comment>
<gene>
    <name evidence="1" type="ORF">L195_g047160</name>
</gene>